<name>A0ABU9CLM6_9BURK</name>
<evidence type="ECO:0000256" key="4">
    <source>
        <dbReference type="ARBA" id="ARBA00022452"/>
    </source>
</evidence>
<dbReference type="InterPro" id="IPR012910">
    <property type="entry name" value="Plug_dom"/>
</dbReference>
<evidence type="ECO:0000256" key="3">
    <source>
        <dbReference type="ARBA" id="ARBA00022448"/>
    </source>
</evidence>
<keyword evidence="5 10" id="KW-0812">Transmembrane</keyword>
<evidence type="ECO:0000256" key="9">
    <source>
        <dbReference type="ARBA" id="ARBA00023237"/>
    </source>
</evidence>
<feature type="region of interest" description="Disordered" evidence="12">
    <location>
        <begin position="1"/>
        <end position="20"/>
    </location>
</feature>
<dbReference type="InterPro" id="IPR000531">
    <property type="entry name" value="Beta-barrel_TonB"/>
</dbReference>
<proteinExistence type="inferred from homology"/>
<dbReference type="PANTHER" id="PTHR47234">
    <property type="match status" value="1"/>
</dbReference>
<evidence type="ECO:0000256" key="8">
    <source>
        <dbReference type="ARBA" id="ARBA00023170"/>
    </source>
</evidence>
<dbReference type="InterPro" id="IPR037066">
    <property type="entry name" value="Plug_dom_sf"/>
</dbReference>
<feature type="domain" description="TonB-dependent receptor plug" evidence="15">
    <location>
        <begin position="73"/>
        <end position="188"/>
    </location>
</feature>
<dbReference type="Gene3D" id="2.40.170.20">
    <property type="entry name" value="TonB-dependent receptor, beta-barrel domain"/>
    <property type="match status" value="1"/>
</dbReference>
<gene>
    <name evidence="16" type="ORF">AACH10_20900</name>
</gene>
<dbReference type="Pfam" id="PF07715">
    <property type="entry name" value="Plug"/>
    <property type="match status" value="1"/>
</dbReference>
<keyword evidence="13" id="KW-0732">Signal</keyword>
<dbReference type="InterPro" id="IPR036942">
    <property type="entry name" value="Beta-barrel_TonB_sf"/>
</dbReference>
<dbReference type="InterPro" id="IPR039426">
    <property type="entry name" value="TonB-dep_rcpt-like"/>
</dbReference>
<reference evidence="16 17" key="1">
    <citation type="submission" date="2024-04" db="EMBL/GenBank/DDBJ databases">
        <title>Novel species of the genus Ideonella isolated from streams.</title>
        <authorList>
            <person name="Lu H."/>
        </authorList>
    </citation>
    <scope>NUCLEOTIDE SEQUENCE [LARGE SCALE GENOMIC DNA]</scope>
    <source>
        <strain evidence="16 17">DXS22W</strain>
    </source>
</reference>
<feature type="chain" id="PRO_5045926177" evidence="13">
    <location>
        <begin position="45"/>
        <end position="913"/>
    </location>
</feature>
<evidence type="ECO:0000256" key="10">
    <source>
        <dbReference type="PROSITE-ProRule" id="PRU01360"/>
    </source>
</evidence>
<keyword evidence="4 10" id="KW-1134">Transmembrane beta strand</keyword>
<dbReference type="Gene3D" id="2.170.130.10">
    <property type="entry name" value="TonB-dependent receptor, plug domain"/>
    <property type="match status" value="1"/>
</dbReference>
<accession>A0ABU9CLM6</accession>
<sequence>MQQTTAPARCRATRQTAPHAHRRIMTRSACALAAAAALLPAAHAQQTTAASGTADSSVVITGTLIRGAGPVGSPVTSMNRQAIEQSGAASTTDLLRQLPQIHNLGADEGHTNTTQNANQNVTVGSGINLRGLGPESTLTLLSGRRVAPGGVAGQFTDPSSIPAIAIERMEVLTDGASATYGSDAVGGVVNMRLRRGFEGVEGQLRIGAADGLHQELVALIGGKSWGSGNVMVALERNQRSALSADARRFYTEDMRPWGGPDLRVVQSSPGNVLVSGVRYAIPAGQNGVGLVASGLKAGTSNLQSITKGISALPEQHRDSIVFSLSQDITDSLQLGVEGFWTERQFRRNLVAANGNYTVRNTNPFFVSPTGSSSVTVNYSFLNDLGNAVSTGFERSQQLAATLNWELAHKWSASAFVAHSVTQEHNLAPSINTNAINAALADTNAATALNLFCDGAAFTCNNPATLAKLGAYNSRNSRYTLKDVGVKADGPLFMLPAGQVRLAVGGEYHEDQLPYYLTSNNTTANTSITKTVDNSSANPQRTVQALFAEAYVPLISPKQGVPGVQRLDLSLAARHERYSDFGTTSNPKVGLSWVPAEGLEVRGTYSTAFRAPTLGDTDPVNGSAVNVVDRIDADGKTSVHGILYLGGNPVGLKPETAHIATLGLGFRPNARRGTTASLDYFNIDYRNRILTPGNDVTALQRPELAAYVNRNPTAEQIQAAIANPVYSGSATEPVAGIKFIIDGRRFNAGVVKTSGVDFAARHVWDAALGTFTAGVSGTYIIDYRQQFTPTTPLVGGLLNTLNNPLRLRGRLELGWAREGLFQLNAFINHTNAYNNTTVAGNPAVAAASTLDFTLRYELGRQLGTPWLKGTHLTLAVQNLLDAAPPYVQNGTLAFDPQNVSAVGRMVSLTVGKRF</sequence>
<evidence type="ECO:0000256" key="1">
    <source>
        <dbReference type="ARBA" id="ARBA00004571"/>
    </source>
</evidence>
<keyword evidence="7 10" id="KW-0472">Membrane</keyword>
<dbReference type="PROSITE" id="PS52016">
    <property type="entry name" value="TONB_DEPENDENT_REC_3"/>
    <property type="match status" value="1"/>
</dbReference>
<organism evidence="16 17">
    <name type="scientific">Pseudaquabacterium inlustre</name>
    <dbReference type="NCBI Taxonomy" id="2984192"/>
    <lineage>
        <taxon>Bacteria</taxon>
        <taxon>Pseudomonadati</taxon>
        <taxon>Pseudomonadota</taxon>
        <taxon>Betaproteobacteria</taxon>
        <taxon>Burkholderiales</taxon>
        <taxon>Sphaerotilaceae</taxon>
        <taxon>Pseudaquabacterium</taxon>
    </lineage>
</organism>
<dbReference type="EMBL" id="JBBUTH010000010">
    <property type="protein sequence ID" value="MEK8052722.1"/>
    <property type="molecule type" value="Genomic_DNA"/>
</dbReference>
<dbReference type="PANTHER" id="PTHR47234:SF2">
    <property type="entry name" value="TONB-DEPENDENT RECEPTOR"/>
    <property type="match status" value="1"/>
</dbReference>
<dbReference type="Pfam" id="PF00593">
    <property type="entry name" value="TonB_dep_Rec_b-barrel"/>
    <property type="match status" value="1"/>
</dbReference>
<dbReference type="Proteomes" id="UP001365405">
    <property type="component" value="Unassembled WGS sequence"/>
</dbReference>
<keyword evidence="6 11" id="KW-0798">TonB box</keyword>
<feature type="domain" description="TonB-dependent receptor-like beta-barrel" evidence="14">
    <location>
        <begin position="351"/>
        <end position="878"/>
    </location>
</feature>
<keyword evidence="3 10" id="KW-0813">Transport</keyword>
<evidence type="ECO:0000256" key="12">
    <source>
        <dbReference type="SAM" id="MobiDB-lite"/>
    </source>
</evidence>
<comment type="caution">
    <text evidence="16">The sequence shown here is derived from an EMBL/GenBank/DDBJ whole genome shotgun (WGS) entry which is preliminary data.</text>
</comment>
<evidence type="ECO:0000313" key="16">
    <source>
        <dbReference type="EMBL" id="MEK8052722.1"/>
    </source>
</evidence>
<keyword evidence="17" id="KW-1185">Reference proteome</keyword>
<comment type="similarity">
    <text evidence="2 10 11">Belongs to the TonB-dependent receptor family.</text>
</comment>
<evidence type="ECO:0000259" key="14">
    <source>
        <dbReference type="Pfam" id="PF00593"/>
    </source>
</evidence>
<feature type="signal peptide" evidence="13">
    <location>
        <begin position="1"/>
        <end position="44"/>
    </location>
</feature>
<protein>
    <submittedName>
        <fullName evidence="16">TonB-dependent receptor</fullName>
    </submittedName>
</protein>
<evidence type="ECO:0000313" key="17">
    <source>
        <dbReference type="Proteomes" id="UP001365405"/>
    </source>
</evidence>
<dbReference type="RefSeq" id="WP_341412444.1">
    <property type="nucleotide sequence ID" value="NZ_JBBUTH010000010.1"/>
</dbReference>
<evidence type="ECO:0000256" key="13">
    <source>
        <dbReference type="SAM" id="SignalP"/>
    </source>
</evidence>
<comment type="subcellular location">
    <subcellularLocation>
        <location evidence="1 10">Cell outer membrane</location>
        <topology evidence="1 10">Multi-pass membrane protein</topology>
    </subcellularLocation>
</comment>
<evidence type="ECO:0000259" key="15">
    <source>
        <dbReference type="Pfam" id="PF07715"/>
    </source>
</evidence>
<evidence type="ECO:0000256" key="5">
    <source>
        <dbReference type="ARBA" id="ARBA00022692"/>
    </source>
</evidence>
<keyword evidence="9 10" id="KW-0998">Cell outer membrane</keyword>
<evidence type="ECO:0000256" key="11">
    <source>
        <dbReference type="RuleBase" id="RU003357"/>
    </source>
</evidence>
<dbReference type="SUPFAM" id="SSF56935">
    <property type="entry name" value="Porins"/>
    <property type="match status" value="1"/>
</dbReference>
<evidence type="ECO:0000256" key="2">
    <source>
        <dbReference type="ARBA" id="ARBA00009810"/>
    </source>
</evidence>
<evidence type="ECO:0000256" key="6">
    <source>
        <dbReference type="ARBA" id="ARBA00023077"/>
    </source>
</evidence>
<keyword evidence="8 16" id="KW-0675">Receptor</keyword>
<evidence type="ECO:0000256" key="7">
    <source>
        <dbReference type="ARBA" id="ARBA00023136"/>
    </source>
</evidence>